<evidence type="ECO:0000313" key="3">
    <source>
        <dbReference type="Proteomes" id="UP000019591"/>
    </source>
</evidence>
<dbReference type="KEGG" id="eac:EAL2_808p04180"/>
<feature type="transmembrane region" description="Helical" evidence="1">
    <location>
        <begin position="12"/>
        <end position="30"/>
    </location>
</feature>
<proteinExistence type="predicted"/>
<dbReference type="PANTHER" id="PTHR31970:SF9">
    <property type="entry name" value="MOLYBDATE TRANSPORTER 2"/>
    <property type="match status" value="1"/>
</dbReference>
<feature type="transmembrane region" description="Helical" evidence="1">
    <location>
        <begin position="247"/>
        <end position="269"/>
    </location>
</feature>
<dbReference type="EMBL" id="CP007453">
    <property type="protein sequence ID" value="AHM57922.1"/>
    <property type="molecule type" value="Genomic_DNA"/>
</dbReference>
<feature type="transmembrane region" description="Helical" evidence="1">
    <location>
        <begin position="132"/>
        <end position="150"/>
    </location>
</feature>
<feature type="transmembrane region" description="Helical" evidence="1">
    <location>
        <begin position="311"/>
        <end position="327"/>
    </location>
</feature>
<keyword evidence="3" id="KW-1185">Reference proteome</keyword>
<protein>
    <submittedName>
        <fullName evidence="2">BenE</fullName>
    </submittedName>
</protein>
<feature type="transmembrane region" description="Helical" evidence="1">
    <location>
        <begin position="155"/>
        <end position="171"/>
    </location>
</feature>
<feature type="transmembrane region" description="Helical" evidence="1">
    <location>
        <begin position="281"/>
        <end position="304"/>
    </location>
</feature>
<dbReference type="PATRIC" id="fig|1286171.3.peg.2595"/>
<keyword evidence="1" id="KW-1133">Transmembrane helix</keyword>
<gene>
    <name evidence="2" type="primary">benE</name>
    <name evidence="2" type="ORF">EAL2_808p04180</name>
</gene>
<organism evidence="2 3">
    <name type="scientific">Peptoclostridium acidaminophilum DSM 3953</name>
    <dbReference type="NCBI Taxonomy" id="1286171"/>
    <lineage>
        <taxon>Bacteria</taxon>
        <taxon>Bacillati</taxon>
        <taxon>Bacillota</taxon>
        <taxon>Clostridia</taxon>
        <taxon>Peptostreptococcales</taxon>
        <taxon>Peptoclostridiaceae</taxon>
        <taxon>Peptoclostridium</taxon>
    </lineage>
</organism>
<dbReference type="OrthoDB" id="7361398at2"/>
<evidence type="ECO:0000256" key="1">
    <source>
        <dbReference type="SAM" id="Phobius"/>
    </source>
</evidence>
<keyword evidence="1" id="KW-0812">Transmembrane</keyword>
<feature type="transmembrane region" description="Helical" evidence="1">
    <location>
        <begin position="339"/>
        <end position="361"/>
    </location>
</feature>
<feature type="transmembrane region" description="Helical" evidence="1">
    <location>
        <begin position="37"/>
        <end position="53"/>
    </location>
</feature>
<dbReference type="AlphaFoldDB" id="W8TP38"/>
<feature type="transmembrane region" description="Helical" evidence="1">
    <location>
        <begin position="65"/>
        <end position="95"/>
    </location>
</feature>
<geneLocation type="plasmid" evidence="2 3">
    <name>EAL2_808p</name>
</geneLocation>
<dbReference type="GO" id="GO:0015098">
    <property type="term" value="F:molybdate ion transmembrane transporter activity"/>
    <property type="evidence" value="ECO:0007669"/>
    <property type="project" value="InterPro"/>
</dbReference>
<feature type="transmembrane region" description="Helical" evidence="1">
    <location>
        <begin position="205"/>
        <end position="226"/>
    </location>
</feature>
<dbReference type="RefSeq" id="WP_025436777.1">
    <property type="nucleotide sequence ID" value="NZ_CP007453.1"/>
</dbReference>
<name>W8TP38_PEPAC</name>
<dbReference type="Proteomes" id="UP000019591">
    <property type="component" value="Plasmid EAL2_808p"/>
</dbReference>
<accession>W8TP38</accession>
<dbReference type="eggNOG" id="COG0659">
    <property type="taxonomic scope" value="Bacteria"/>
</dbReference>
<dbReference type="PANTHER" id="PTHR31970">
    <property type="match status" value="1"/>
</dbReference>
<feature type="transmembrane region" description="Helical" evidence="1">
    <location>
        <begin position="107"/>
        <end position="126"/>
    </location>
</feature>
<reference evidence="2 3" key="1">
    <citation type="journal article" date="2014" name="Genome Announc.">
        <title>Complete Genome Sequence of Amino Acid-Utilizing Eubacterium acidaminophilum al-2 (DSM 3953).</title>
        <authorList>
            <person name="Poehlein A."/>
            <person name="Andreesen J.R."/>
            <person name="Daniel R."/>
        </authorList>
    </citation>
    <scope>NUCLEOTIDE SEQUENCE [LARGE SCALE GENOMIC DNA]</scope>
    <source>
        <strain evidence="2 3">DSM 3953</strain>
        <plasmid evidence="3">Plasmid EAL2_808p</plasmid>
    </source>
</reference>
<dbReference type="Pfam" id="PF16983">
    <property type="entry name" value="MFS_MOT1"/>
    <property type="match status" value="2"/>
</dbReference>
<sequence length="372" mass="39618">MKNKYSLNEWAGALGDLGTFIPFVLGYITIANIEPTGMLFSFGVMMICSGLFYKTPMPIQPMKAIGGAAIAGGAAITPQIIWGAGLFTGVFWLFVGLSGATRHICKIVSKPVIRGIVLGLGMAFMLEGIGRMKSEFLLGLVGLAIAFYLLESRKFPAMFALLILGFAFSLVKNPELLQSDWLKAEMRIPAFALKDMAWGDFVEGAILLGIPQIPLTLGNAIFALTAENNRLFPERPVTEKKISISHGVINLFSPIFGGIPVCHGAGGLLGHTRFGAKTGGALVILGSVTILLAVFFGEAVVGILRMLPPSILGVILFVAGIELAYSARDSGAEKSDFYVVLVTAAFGITNMGAGFLAGVILDQMIKRKIIRL</sequence>
<keyword evidence="2" id="KW-0614">Plasmid</keyword>
<dbReference type="HOGENOM" id="CLU_032158_1_0_9"/>
<evidence type="ECO:0000313" key="2">
    <source>
        <dbReference type="EMBL" id="AHM57922.1"/>
    </source>
</evidence>
<keyword evidence="1" id="KW-0472">Membrane</keyword>
<dbReference type="InterPro" id="IPR031563">
    <property type="entry name" value="MOT1/MOT2"/>
</dbReference>